<evidence type="ECO:0000313" key="2">
    <source>
        <dbReference type="EMBL" id="MBB6077376.1"/>
    </source>
</evidence>
<evidence type="ECO:0000256" key="1">
    <source>
        <dbReference type="SAM" id="SignalP"/>
    </source>
</evidence>
<sequence length="144" mass="15462">MKRTPHTAAVLTLGAVLIAGTAACSTESAAKPDKIGVVEKLPADPNEAKSKENAQEFRSWVEAHGTAQEKEAVGRVQRVIGEWNEKTGNVYLSTDIEGGKTQVEDPQAAATAIVKAFGDWKDSDQGYASVYDVFGNAMITNYKF</sequence>
<keyword evidence="1" id="KW-0732">Signal</keyword>
<protein>
    <recommendedName>
        <fullName evidence="4">Lipoprotein</fullName>
    </recommendedName>
</protein>
<gene>
    <name evidence="2" type="ORF">HNR57_003291</name>
</gene>
<proteinExistence type="predicted"/>
<reference evidence="2 3" key="1">
    <citation type="submission" date="2020-08" db="EMBL/GenBank/DDBJ databases">
        <title>Genomic Encyclopedia of Type Strains, Phase IV (KMG-IV): sequencing the most valuable type-strain genomes for metagenomic binning, comparative biology and taxonomic classification.</title>
        <authorList>
            <person name="Goeker M."/>
        </authorList>
    </citation>
    <scope>NUCLEOTIDE SEQUENCE [LARGE SCALE GENOMIC DNA]</scope>
    <source>
        <strain evidence="2 3">DSM 43350</strain>
    </source>
</reference>
<dbReference type="EMBL" id="JACHGV010000004">
    <property type="protein sequence ID" value="MBB6077376.1"/>
    <property type="molecule type" value="Genomic_DNA"/>
</dbReference>
<comment type="caution">
    <text evidence="2">The sequence shown here is derived from an EMBL/GenBank/DDBJ whole genome shotgun (WGS) entry which is preliminary data.</text>
</comment>
<keyword evidence="3" id="KW-1185">Reference proteome</keyword>
<evidence type="ECO:0000313" key="3">
    <source>
        <dbReference type="Proteomes" id="UP000591537"/>
    </source>
</evidence>
<name>A0A7W9WH76_9ACTN</name>
<organism evidence="2 3">
    <name type="scientific">Streptomyces paradoxus</name>
    <dbReference type="NCBI Taxonomy" id="66375"/>
    <lineage>
        <taxon>Bacteria</taxon>
        <taxon>Bacillati</taxon>
        <taxon>Actinomycetota</taxon>
        <taxon>Actinomycetes</taxon>
        <taxon>Kitasatosporales</taxon>
        <taxon>Streptomycetaceae</taxon>
        <taxon>Streptomyces</taxon>
    </lineage>
</organism>
<evidence type="ECO:0008006" key="4">
    <source>
        <dbReference type="Google" id="ProtNLM"/>
    </source>
</evidence>
<dbReference type="PROSITE" id="PS51257">
    <property type="entry name" value="PROKAR_LIPOPROTEIN"/>
    <property type="match status" value="1"/>
</dbReference>
<accession>A0A7W9WH76</accession>
<feature type="chain" id="PRO_5030574464" description="Lipoprotein" evidence="1">
    <location>
        <begin position="25"/>
        <end position="144"/>
    </location>
</feature>
<dbReference type="AlphaFoldDB" id="A0A7W9WH76"/>
<dbReference type="Proteomes" id="UP000591537">
    <property type="component" value="Unassembled WGS sequence"/>
</dbReference>
<dbReference type="RefSeq" id="WP_184560713.1">
    <property type="nucleotide sequence ID" value="NZ_BAAARS010000004.1"/>
</dbReference>
<feature type="signal peptide" evidence="1">
    <location>
        <begin position="1"/>
        <end position="24"/>
    </location>
</feature>